<organism evidence="1 2">
    <name type="scientific">Calocera cornea HHB12733</name>
    <dbReference type="NCBI Taxonomy" id="1353952"/>
    <lineage>
        <taxon>Eukaryota</taxon>
        <taxon>Fungi</taxon>
        <taxon>Dikarya</taxon>
        <taxon>Basidiomycota</taxon>
        <taxon>Agaricomycotina</taxon>
        <taxon>Dacrymycetes</taxon>
        <taxon>Dacrymycetales</taxon>
        <taxon>Dacrymycetaceae</taxon>
        <taxon>Calocera</taxon>
    </lineage>
</organism>
<sequence length="113" mass="12779">MPYSVTAREDPDRKAYKIRNQWAVSSPAQLGIRVLNGQVRPATSLIFCEGDFVDVAFTMEIVELRNKTVVNLVLEHVVRLIARPMDIAEVTGTVDDDEPPTIHRVLESTIRFE</sequence>
<dbReference type="OrthoDB" id="10465487at2759"/>
<reference evidence="1 2" key="1">
    <citation type="journal article" date="2016" name="Mol. Biol. Evol.">
        <title>Comparative Genomics of Early-Diverging Mushroom-Forming Fungi Provides Insights into the Origins of Lignocellulose Decay Capabilities.</title>
        <authorList>
            <person name="Nagy L.G."/>
            <person name="Riley R."/>
            <person name="Tritt A."/>
            <person name="Adam C."/>
            <person name="Daum C."/>
            <person name="Floudas D."/>
            <person name="Sun H."/>
            <person name="Yadav J.S."/>
            <person name="Pangilinan J."/>
            <person name="Larsson K.H."/>
            <person name="Matsuura K."/>
            <person name="Barry K."/>
            <person name="Labutti K."/>
            <person name="Kuo R."/>
            <person name="Ohm R.A."/>
            <person name="Bhattacharya S.S."/>
            <person name="Shirouzu T."/>
            <person name="Yoshinaga Y."/>
            <person name="Martin F.M."/>
            <person name="Grigoriev I.V."/>
            <person name="Hibbett D.S."/>
        </authorList>
    </citation>
    <scope>NUCLEOTIDE SEQUENCE [LARGE SCALE GENOMIC DNA]</scope>
    <source>
        <strain evidence="1 2">HHB12733</strain>
    </source>
</reference>
<keyword evidence="2" id="KW-1185">Reference proteome</keyword>
<protein>
    <submittedName>
        <fullName evidence="1">Uncharacterized protein</fullName>
    </submittedName>
</protein>
<evidence type="ECO:0000313" key="1">
    <source>
        <dbReference type="EMBL" id="KZT61816.1"/>
    </source>
</evidence>
<dbReference type="InParanoid" id="A0A165JGR6"/>
<accession>A0A165JGR6</accession>
<dbReference type="EMBL" id="KV423920">
    <property type="protein sequence ID" value="KZT61816.1"/>
    <property type="molecule type" value="Genomic_DNA"/>
</dbReference>
<name>A0A165JGR6_9BASI</name>
<gene>
    <name evidence="1" type="ORF">CALCODRAFT_479589</name>
</gene>
<dbReference type="Proteomes" id="UP000076842">
    <property type="component" value="Unassembled WGS sequence"/>
</dbReference>
<dbReference type="AlphaFoldDB" id="A0A165JGR6"/>
<proteinExistence type="predicted"/>
<evidence type="ECO:0000313" key="2">
    <source>
        <dbReference type="Proteomes" id="UP000076842"/>
    </source>
</evidence>